<proteinExistence type="predicted"/>
<keyword evidence="1" id="KW-0812">Transmembrane</keyword>
<dbReference type="EMBL" id="AJ893356">
    <property type="protein sequence ID" value="CAI72287.1"/>
    <property type="molecule type" value="Genomic_DNA"/>
</dbReference>
<evidence type="ECO:0000256" key="1">
    <source>
        <dbReference type="SAM" id="Phobius"/>
    </source>
</evidence>
<accession>Q572I7</accession>
<dbReference type="AlphaFoldDB" id="Q572I7"/>
<keyword evidence="1" id="KW-1133">Transmembrane helix</keyword>
<sequence>MRSTSIPSRQCSNLSFGNGFVIASARTKWNLFIMYLLLLCLPGLAVRYIHELLKPMISGVANSQHRSSQSPRSHCRSVVSSFMAIYSASAVLCVLIACFLDPYETTLPLTKLTSFSVTMSITKPWSCVPLR</sequence>
<name>Q572I7_PHYIN</name>
<organism evidence="2">
    <name type="scientific">Phytophthora infestans</name>
    <name type="common">Potato late blight agent</name>
    <name type="synonym">Botrytis infestans</name>
    <dbReference type="NCBI Taxonomy" id="4787"/>
    <lineage>
        <taxon>Eukaryota</taxon>
        <taxon>Sar</taxon>
        <taxon>Stramenopiles</taxon>
        <taxon>Oomycota</taxon>
        <taxon>Peronosporomycetes</taxon>
        <taxon>Peronosporales</taxon>
        <taxon>Peronosporaceae</taxon>
        <taxon>Phytophthora</taxon>
    </lineage>
</organism>
<protein>
    <submittedName>
        <fullName evidence="2">Cutinase, putative</fullName>
    </submittedName>
</protein>
<keyword evidence="1" id="KW-0472">Membrane</keyword>
<gene>
    <name evidence="2" type="ORF">PI35.0380</name>
</gene>
<evidence type="ECO:0000313" key="2">
    <source>
        <dbReference type="EMBL" id="CAI72287.1"/>
    </source>
</evidence>
<feature type="transmembrane region" description="Helical" evidence="1">
    <location>
        <begin position="29"/>
        <end position="49"/>
    </location>
</feature>
<feature type="transmembrane region" description="Helical" evidence="1">
    <location>
        <begin position="78"/>
        <end position="100"/>
    </location>
</feature>
<reference evidence="2" key="1">
    <citation type="journal article" date="2005" name="Proc. Natl. Acad. Sci. U.S.A.">
        <title>An ancestral oomycete locus contains late blight avirulence gene Avr3a, encoding a protein that is recognized in the host cytoplasm.</title>
        <authorList>
            <person name="Armstrong M.R."/>
            <person name="Whisson S.C."/>
            <person name="Pritchard L."/>
            <person name="Bos J.I.B."/>
            <person name="Venter E."/>
            <person name="Avrova A.O."/>
            <person name="Rehmany A.P."/>
            <person name="Bohme U."/>
            <person name="Brooks K."/>
            <person name="Cherevach I."/>
            <person name="Hamlin N."/>
            <person name="White B."/>
            <person name="Fraser A."/>
            <person name="Lord A."/>
            <person name="Quail M.A."/>
            <person name="Churcher C."/>
            <person name="Hall N."/>
            <person name="Berriman M."/>
            <person name="Kamoun S."/>
            <person name="Beyon J.L."/>
            <person name="Birch P.R.J."/>
        </authorList>
    </citation>
    <scope>NUCLEOTIDE SEQUENCE</scope>
</reference>